<proteinExistence type="predicted"/>
<evidence type="ECO:0000313" key="1">
    <source>
        <dbReference type="EMBL" id="APC39300.1"/>
    </source>
</evidence>
<accession>A0A1J0GD70</accession>
<keyword evidence="2" id="KW-1185">Reference proteome</keyword>
<dbReference type="KEGG" id="ceu:A7L45_04105"/>
<dbReference type="AlphaFoldDB" id="A0A1J0GD70"/>
<dbReference type="Proteomes" id="UP000182569">
    <property type="component" value="Chromosome"/>
</dbReference>
<name>A0A1J0GD70_9CLOT</name>
<protein>
    <submittedName>
        <fullName evidence="1">Uncharacterized protein</fullName>
    </submittedName>
</protein>
<dbReference type="EMBL" id="CP015756">
    <property type="protein sequence ID" value="APC39300.1"/>
    <property type="molecule type" value="Genomic_DNA"/>
</dbReference>
<organism evidence="1 2">
    <name type="scientific">Clostridium estertheticum subsp. estertheticum</name>
    <dbReference type="NCBI Taxonomy" id="1552"/>
    <lineage>
        <taxon>Bacteria</taxon>
        <taxon>Bacillati</taxon>
        <taxon>Bacillota</taxon>
        <taxon>Clostridia</taxon>
        <taxon>Eubacteriales</taxon>
        <taxon>Clostridiaceae</taxon>
        <taxon>Clostridium</taxon>
    </lineage>
</organism>
<gene>
    <name evidence="1" type="ORF">A7L45_04105</name>
</gene>
<reference evidence="2" key="1">
    <citation type="journal article" date="2016" name="Front. Microbiol.">
        <title>Complete Genome Sequence of Clostridium estertheticum DSM 8809, a Microbe Identified in Spoiled Vacuum Packed Beef.</title>
        <authorList>
            <person name="Yu Z."/>
            <person name="Gunn L."/>
            <person name="Brennan E."/>
            <person name="Reid R."/>
            <person name="Wall P.G."/>
            <person name="Gaora O.P."/>
            <person name="Hurley D."/>
            <person name="Bolton D."/>
            <person name="Fanning S."/>
        </authorList>
    </citation>
    <scope>NUCLEOTIDE SEQUENCE [LARGE SCALE GENOMIC DNA]</scope>
    <source>
        <strain evidence="2">DSM 8809</strain>
    </source>
</reference>
<sequence>MPSVASVKKDLEALGTTGQEEILNYLEEVIVLGSFATEVTNEVKENRFSKGKSLPPLWA</sequence>
<evidence type="ECO:0000313" key="2">
    <source>
        <dbReference type="Proteomes" id="UP000182569"/>
    </source>
</evidence>